<dbReference type="SUPFAM" id="SSF46565">
    <property type="entry name" value="Chaperone J-domain"/>
    <property type="match status" value="1"/>
</dbReference>
<dbReference type="VEuPathDB" id="TriTrypDB:Lsey_0220_0030"/>
<dbReference type="OMA" id="GRLWCTR"/>
<feature type="region of interest" description="Disordered" evidence="4">
    <location>
        <begin position="368"/>
        <end position="389"/>
    </location>
</feature>
<evidence type="ECO:0000256" key="5">
    <source>
        <dbReference type="SAM" id="Phobius"/>
    </source>
</evidence>
<evidence type="ECO:0000313" key="8">
    <source>
        <dbReference type="Proteomes" id="UP000038009"/>
    </source>
</evidence>
<keyword evidence="5" id="KW-0472">Membrane</keyword>
<dbReference type="Gene3D" id="1.10.287.110">
    <property type="entry name" value="DnaJ domain"/>
    <property type="match status" value="1"/>
</dbReference>
<sequence length="525" mass="58233">MLRHRVLPSAVLLHGVELTGLLFADYIQSSLFRMDVVEALCNVDGFFTFFRGGFQPTALLHFYTRLISERLLFRLLECGMTTVCMCSGSDFCRDAIAFHYIFPIVRDYRYARFGLTRMLRCVGHFLSPNLLRRRSGGSGSSAAVAAASRRKESASISAAPKLFARGNDSDAEMSFYRNPPRPSRAEPFEGMPESCRDALRYYLYVYQTRPYYTAFVSGFISDVSLFTAEQIMWYTLMRQEHRKPTSKWRLGKPYLSDLAVIATQTVLVYGARVAGIMIGRRVSREPTGGGIFWGEHLTLLALSPAINYVSMRIGFAVREALERRHPRTVEDEMEDKRVEEEAEAAARAQAAAAKAAFSFMNGSSGVSDAGGHAAGGASSRPSSVFGSSPNSRRNYYEVLGVTEQANVPEIKKAYRAKALQHHPDRACKDSTAQQHARDQMSIINEAYDTLVDADKRMQYDAARSFADGYDLLKKLESMSTAQLVVVGTGAIAGLSALAVMSAYGQYMSVFQRVTSLGRGPLQLFA</sequence>
<dbReference type="PROSITE" id="PS50076">
    <property type="entry name" value="DNAJ_2"/>
    <property type="match status" value="1"/>
</dbReference>
<reference evidence="7 8" key="1">
    <citation type="journal article" date="2015" name="PLoS Pathog.">
        <title>Leptomonas seymouri: Adaptations to the Dixenous Life Cycle Analyzed by Genome Sequencing, Transcriptome Profiling and Co-infection with Leishmania donovani.</title>
        <authorList>
            <person name="Kraeva N."/>
            <person name="Butenko A."/>
            <person name="Hlavacova J."/>
            <person name="Kostygov A."/>
            <person name="Myskova J."/>
            <person name="Grybchuk D."/>
            <person name="Lestinova T."/>
            <person name="Votypka J."/>
            <person name="Volf P."/>
            <person name="Opperdoes F."/>
            <person name="Flegontov P."/>
            <person name="Lukes J."/>
            <person name="Yurchenko V."/>
        </authorList>
    </citation>
    <scope>NUCLEOTIDE SEQUENCE [LARGE SCALE GENOMIC DNA]</scope>
    <source>
        <strain evidence="7 8">ATCC 30220</strain>
    </source>
</reference>
<keyword evidence="5" id="KW-0812">Transmembrane</keyword>
<accession>A0A0N0P4K7</accession>
<keyword evidence="8" id="KW-1185">Reference proteome</keyword>
<evidence type="ECO:0000256" key="1">
    <source>
        <dbReference type="ARBA" id="ARBA00004240"/>
    </source>
</evidence>
<keyword evidence="2" id="KW-0732">Signal</keyword>
<dbReference type="GO" id="GO:0051787">
    <property type="term" value="F:misfolded protein binding"/>
    <property type="evidence" value="ECO:0007669"/>
    <property type="project" value="TreeGrafter"/>
</dbReference>
<dbReference type="InterPro" id="IPR001623">
    <property type="entry name" value="DnaJ_domain"/>
</dbReference>
<dbReference type="CDD" id="cd06257">
    <property type="entry name" value="DnaJ"/>
    <property type="match status" value="1"/>
</dbReference>
<evidence type="ECO:0000259" key="6">
    <source>
        <dbReference type="PROSITE" id="PS50076"/>
    </source>
</evidence>
<dbReference type="Proteomes" id="UP000038009">
    <property type="component" value="Unassembled WGS sequence"/>
</dbReference>
<organism evidence="7 8">
    <name type="scientific">Leptomonas seymouri</name>
    <dbReference type="NCBI Taxonomy" id="5684"/>
    <lineage>
        <taxon>Eukaryota</taxon>
        <taxon>Discoba</taxon>
        <taxon>Euglenozoa</taxon>
        <taxon>Kinetoplastea</taxon>
        <taxon>Metakinetoplastina</taxon>
        <taxon>Trypanosomatida</taxon>
        <taxon>Trypanosomatidae</taxon>
        <taxon>Leishmaniinae</taxon>
        <taxon>Leptomonas</taxon>
    </lineage>
</organism>
<proteinExistence type="predicted"/>
<keyword evidence="5" id="KW-1133">Transmembrane helix</keyword>
<dbReference type="AlphaFoldDB" id="A0A0N0P4K7"/>
<dbReference type="GO" id="GO:0051087">
    <property type="term" value="F:protein-folding chaperone binding"/>
    <property type="evidence" value="ECO:0007669"/>
    <property type="project" value="TreeGrafter"/>
</dbReference>
<dbReference type="Pfam" id="PF00226">
    <property type="entry name" value="DnaJ"/>
    <property type="match status" value="1"/>
</dbReference>
<dbReference type="InterPro" id="IPR036869">
    <property type="entry name" value="J_dom_sf"/>
</dbReference>
<feature type="domain" description="J" evidence="6">
    <location>
        <begin position="394"/>
        <end position="463"/>
    </location>
</feature>
<protein>
    <recommendedName>
        <fullName evidence="6">J domain-containing protein</fullName>
    </recommendedName>
</protein>
<evidence type="ECO:0000256" key="3">
    <source>
        <dbReference type="ARBA" id="ARBA00022824"/>
    </source>
</evidence>
<name>A0A0N0P4K7_LEPSE</name>
<dbReference type="GO" id="GO:0005783">
    <property type="term" value="C:endoplasmic reticulum"/>
    <property type="evidence" value="ECO:0007669"/>
    <property type="project" value="UniProtKB-SubCell"/>
</dbReference>
<dbReference type="PANTHER" id="PTHR44140">
    <property type="entry name" value="LD25575P"/>
    <property type="match status" value="1"/>
</dbReference>
<evidence type="ECO:0000313" key="7">
    <source>
        <dbReference type="EMBL" id="KPI84937.1"/>
    </source>
</evidence>
<dbReference type="InterPro" id="IPR051727">
    <property type="entry name" value="DnaJ_C3_Co-chaperones"/>
</dbReference>
<feature type="transmembrane region" description="Helical" evidence="5">
    <location>
        <begin position="483"/>
        <end position="503"/>
    </location>
</feature>
<dbReference type="PANTHER" id="PTHR44140:SF2">
    <property type="entry name" value="LD25575P"/>
    <property type="match status" value="1"/>
</dbReference>
<evidence type="ECO:0000256" key="2">
    <source>
        <dbReference type="ARBA" id="ARBA00022729"/>
    </source>
</evidence>
<dbReference type="EMBL" id="LJSK01000220">
    <property type="protein sequence ID" value="KPI84937.1"/>
    <property type="molecule type" value="Genomic_DNA"/>
</dbReference>
<dbReference type="PRINTS" id="PR00625">
    <property type="entry name" value="JDOMAIN"/>
</dbReference>
<gene>
    <name evidence="7" type="ORF">ABL78_6004</name>
</gene>
<evidence type="ECO:0000256" key="4">
    <source>
        <dbReference type="SAM" id="MobiDB-lite"/>
    </source>
</evidence>
<dbReference type="SMART" id="SM00271">
    <property type="entry name" value="DnaJ"/>
    <property type="match status" value="1"/>
</dbReference>
<dbReference type="OrthoDB" id="10250354at2759"/>
<dbReference type="GO" id="GO:0034975">
    <property type="term" value="P:protein folding in endoplasmic reticulum"/>
    <property type="evidence" value="ECO:0007669"/>
    <property type="project" value="TreeGrafter"/>
</dbReference>
<comment type="caution">
    <text evidence="7">The sequence shown here is derived from an EMBL/GenBank/DDBJ whole genome shotgun (WGS) entry which is preliminary data.</text>
</comment>
<keyword evidence="3" id="KW-0256">Endoplasmic reticulum</keyword>
<comment type="subcellular location">
    <subcellularLocation>
        <location evidence="1">Endoplasmic reticulum</location>
    </subcellularLocation>
</comment>